<keyword evidence="4" id="KW-1185">Reference proteome</keyword>
<gene>
    <name evidence="3" type="primary">speE_2</name>
    <name evidence="3" type="ORF">ElP_30830</name>
</gene>
<feature type="transmembrane region" description="Helical" evidence="2">
    <location>
        <begin position="598"/>
        <end position="621"/>
    </location>
</feature>
<evidence type="ECO:0000313" key="4">
    <source>
        <dbReference type="Proteomes" id="UP000317835"/>
    </source>
</evidence>
<name>A0A518H2X6_9BACT</name>
<sequence>MDSPTPAEPPPPTRPTRRAYVELFLISFAALFLELACIRWFGATVAFLTFFTNLVLMACFLGLSVGLLASSSPRDYSRLTLPVGLAGALLARWLLRAHRSGGALMVEVGGRGSPQQVYFGTEYLVRDPFAWNVPIEAMAGFFFVLIAVMFVGIGQIMGRRFNAIPDRVRAYSADVGGSLAGIAAFGLASRYETTPLLWFAVGAGLFAMLLRRRSAVQVGCLVGLIYVAALSAFDPGAGTARQILWSPYYKVEYDPGPKLIETNNIGHQQMVDVEQTGRAYHLPHLLNRAGGGSTFKDVLIIGAGSGNDVAAALLAGAEHVDAVEIDPTLQRLGRRDHPNRPYDDPRVTVHLTDGRGFLRTTQKKYDLIIYALVDSLVLHSGYSSLRLESFLFTDQAMRDVRARLKPGGVFAAYNYYRQGWVVGRIDLMIADAFGARPVVFSLPPQDEIRPTESQTNHITFLMASGGPNPALESARDRFAGGEVLRTGQDPEAGGWDASFLPRGEAPGDALRPARVDTGGIEHLPGDSWPFLYLRDRGIPALNLRGMAIVAVLSLALLVGFSPGRRIRPDAQMFFLGAGFMLLETKGVVHMALLFGATWAVNSIVFGAILVMILLANLFVVLARPSRQWPYYAGLVLALLANVLVPLETYLALPGAVRVVVSCAVVFLPVLFAGMVFAMAFRDRDRPDLALGANIAGVVVGGLSENLSLAMGFTNLLWVAVGFYLLSALLRGGRGAVAGP</sequence>
<dbReference type="Proteomes" id="UP000317835">
    <property type="component" value="Chromosome"/>
</dbReference>
<dbReference type="OrthoDB" id="7510320at2"/>
<feature type="transmembrane region" description="Helical" evidence="2">
    <location>
        <begin position="687"/>
        <end position="703"/>
    </location>
</feature>
<feature type="transmembrane region" description="Helical" evidence="2">
    <location>
        <begin position="572"/>
        <end position="592"/>
    </location>
</feature>
<dbReference type="SUPFAM" id="SSF53335">
    <property type="entry name" value="S-adenosyl-L-methionine-dependent methyltransferases"/>
    <property type="match status" value="1"/>
</dbReference>
<keyword evidence="1" id="KW-0620">Polyamine biosynthesis</keyword>
<feature type="transmembrane region" description="Helical" evidence="2">
    <location>
        <begin position="170"/>
        <end position="188"/>
    </location>
</feature>
<dbReference type="CDD" id="cd02440">
    <property type="entry name" value="AdoMet_MTases"/>
    <property type="match status" value="1"/>
</dbReference>
<dbReference type="PANTHER" id="PTHR43317">
    <property type="entry name" value="THERMOSPERMINE SYNTHASE ACAULIS5"/>
    <property type="match status" value="1"/>
</dbReference>
<dbReference type="GO" id="GO:0006596">
    <property type="term" value="P:polyamine biosynthetic process"/>
    <property type="evidence" value="ECO:0007669"/>
    <property type="project" value="UniProtKB-KW"/>
</dbReference>
<accession>A0A518H2X6</accession>
<reference evidence="3 4" key="1">
    <citation type="submission" date="2019-02" db="EMBL/GenBank/DDBJ databases">
        <title>Deep-cultivation of Planctomycetes and their phenomic and genomic characterization uncovers novel biology.</title>
        <authorList>
            <person name="Wiegand S."/>
            <person name="Jogler M."/>
            <person name="Boedeker C."/>
            <person name="Pinto D."/>
            <person name="Vollmers J."/>
            <person name="Rivas-Marin E."/>
            <person name="Kohn T."/>
            <person name="Peeters S.H."/>
            <person name="Heuer A."/>
            <person name="Rast P."/>
            <person name="Oberbeckmann S."/>
            <person name="Bunk B."/>
            <person name="Jeske O."/>
            <person name="Meyerdierks A."/>
            <person name="Storesund J.E."/>
            <person name="Kallscheuer N."/>
            <person name="Luecker S."/>
            <person name="Lage O.M."/>
            <person name="Pohl T."/>
            <person name="Merkel B.J."/>
            <person name="Hornburger P."/>
            <person name="Mueller R.-W."/>
            <person name="Bruemmer F."/>
            <person name="Labrenz M."/>
            <person name="Spormann A.M."/>
            <person name="Op den Camp H."/>
            <person name="Overmann J."/>
            <person name="Amann R."/>
            <person name="Jetten M.S.M."/>
            <person name="Mascher T."/>
            <person name="Medema M.H."/>
            <person name="Devos D.P."/>
            <person name="Kaster A.-K."/>
            <person name="Ovreas L."/>
            <person name="Rohde M."/>
            <person name="Galperin M.Y."/>
            <person name="Jogler C."/>
        </authorList>
    </citation>
    <scope>NUCLEOTIDE SEQUENCE [LARGE SCALE GENOMIC DNA]</scope>
    <source>
        <strain evidence="3 4">ElP</strain>
    </source>
</reference>
<proteinExistence type="predicted"/>
<dbReference type="Pfam" id="PF01564">
    <property type="entry name" value="Spermine_synth"/>
    <property type="match status" value="1"/>
</dbReference>
<organism evidence="3 4">
    <name type="scientific">Tautonia plasticadhaerens</name>
    <dbReference type="NCBI Taxonomy" id="2527974"/>
    <lineage>
        <taxon>Bacteria</taxon>
        <taxon>Pseudomonadati</taxon>
        <taxon>Planctomycetota</taxon>
        <taxon>Planctomycetia</taxon>
        <taxon>Isosphaerales</taxon>
        <taxon>Isosphaeraceae</taxon>
        <taxon>Tautonia</taxon>
    </lineage>
</organism>
<dbReference type="PANTHER" id="PTHR43317:SF1">
    <property type="entry name" value="THERMOSPERMINE SYNTHASE ACAULIS5"/>
    <property type="match status" value="1"/>
</dbReference>
<feature type="transmembrane region" description="Helical" evidence="2">
    <location>
        <begin position="709"/>
        <end position="729"/>
    </location>
</feature>
<dbReference type="Gene3D" id="3.40.50.150">
    <property type="entry name" value="Vaccinia Virus protein VP39"/>
    <property type="match status" value="1"/>
</dbReference>
<keyword evidence="2" id="KW-0812">Transmembrane</keyword>
<feature type="transmembrane region" description="Helical" evidence="2">
    <location>
        <begin position="194"/>
        <end position="210"/>
    </location>
</feature>
<feature type="transmembrane region" description="Helical" evidence="2">
    <location>
        <begin position="20"/>
        <end position="41"/>
    </location>
</feature>
<evidence type="ECO:0000313" key="3">
    <source>
        <dbReference type="EMBL" id="QDV35180.1"/>
    </source>
</evidence>
<feature type="transmembrane region" description="Helical" evidence="2">
    <location>
        <begin position="628"/>
        <end position="646"/>
    </location>
</feature>
<feature type="transmembrane region" description="Helical" evidence="2">
    <location>
        <begin position="47"/>
        <end position="69"/>
    </location>
</feature>
<feature type="transmembrane region" description="Helical" evidence="2">
    <location>
        <begin position="137"/>
        <end position="158"/>
    </location>
</feature>
<evidence type="ECO:0000256" key="1">
    <source>
        <dbReference type="ARBA" id="ARBA00023115"/>
    </source>
</evidence>
<keyword evidence="2" id="KW-0472">Membrane</keyword>
<protein>
    <submittedName>
        <fullName evidence="3">Spermidine synthase</fullName>
        <ecNumber evidence="3">2.5.1.16</ecNumber>
    </submittedName>
</protein>
<feature type="transmembrane region" description="Helical" evidence="2">
    <location>
        <begin position="76"/>
        <end position="95"/>
    </location>
</feature>
<keyword evidence="3" id="KW-0808">Transferase</keyword>
<feature type="transmembrane region" description="Helical" evidence="2">
    <location>
        <begin position="658"/>
        <end position="680"/>
    </location>
</feature>
<dbReference type="KEGG" id="tpla:ElP_30830"/>
<dbReference type="AlphaFoldDB" id="A0A518H2X6"/>
<evidence type="ECO:0000256" key="2">
    <source>
        <dbReference type="SAM" id="Phobius"/>
    </source>
</evidence>
<dbReference type="GO" id="GO:0004766">
    <property type="term" value="F:spermidine synthase activity"/>
    <property type="evidence" value="ECO:0007669"/>
    <property type="project" value="UniProtKB-EC"/>
</dbReference>
<keyword evidence="2" id="KW-1133">Transmembrane helix</keyword>
<feature type="transmembrane region" description="Helical" evidence="2">
    <location>
        <begin position="541"/>
        <end position="560"/>
    </location>
</feature>
<dbReference type="InterPro" id="IPR029063">
    <property type="entry name" value="SAM-dependent_MTases_sf"/>
</dbReference>
<dbReference type="RefSeq" id="WP_145270604.1">
    <property type="nucleotide sequence ID" value="NZ_CP036426.1"/>
</dbReference>
<dbReference type="EC" id="2.5.1.16" evidence="3"/>
<dbReference type="EMBL" id="CP036426">
    <property type="protein sequence ID" value="QDV35180.1"/>
    <property type="molecule type" value="Genomic_DNA"/>
</dbReference>
<feature type="transmembrane region" description="Helical" evidence="2">
    <location>
        <begin position="215"/>
        <end position="233"/>
    </location>
</feature>